<dbReference type="AlphaFoldDB" id="A0A843WGP5"/>
<dbReference type="Proteomes" id="UP000652761">
    <property type="component" value="Unassembled WGS sequence"/>
</dbReference>
<sequence>VMGMDEANTEYIHIPIRTEMDFIHVSKFQKESVVTPPSMQDPFQLKGYQQNILGASCSHHTVSIETYIKRNLRISLVQKMHGHYLDLGADQYVGDGPLPQKTFDLLAMPDEIVL</sequence>
<evidence type="ECO:0000313" key="1">
    <source>
        <dbReference type="EMBL" id="MQM06926.1"/>
    </source>
</evidence>
<comment type="caution">
    <text evidence="1">The sequence shown here is derived from an EMBL/GenBank/DDBJ whole genome shotgun (WGS) entry which is preliminary data.</text>
</comment>
<organism evidence="1 2">
    <name type="scientific">Colocasia esculenta</name>
    <name type="common">Wild taro</name>
    <name type="synonym">Arum esculentum</name>
    <dbReference type="NCBI Taxonomy" id="4460"/>
    <lineage>
        <taxon>Eukaryota</taxon>
        <taxon>Viridiplantae</taxon>
        <taxon>Streptophyta</taxon>
        <taxon>Embryophyta</taxon>
        <taxon>Tracheophyta</taxon>
        <taxon>Spermatophyta</taxon>
        <taxon>Magnoliopsida</taxon>
        <taxon>Liliopsida</taxon>
        <taxon>Araceae</taxon>
        <taxon>Aroideae</taxon>
        <taxon>Colocasieae</taxon>
        <taxon>Colocasia</taxon>
    </lineage>
</organism>
<keyword evidence="2" id="KW-1185">Reference proteome</keyword>
<reference evidence="1" key="1">
    <citation type="submission" date="2017-07" db="EMBL/GenBank/DDBJ databases">
        <title>Taro Niue Genome Assembly and Annotation.</title>
        <authorList>
            <person name="Atibalentja N."/>
            <person name="Keating K."/>
            <person name="Fields C.J."/>
        </authorList>
    </citation>
    <scope>NUCLEOTIDE SEQUENCE</scope>
    <source>
        <strain evidence="1">Niue_2</strain>
        <tissue evidence="1">Leaf</tissue>
    </source>
</reference>
<accession>A0A843WGP5</accession>
<evidence type="ECO:0000313" key="2">
    <source>
        <dbReference type="Proteomes" id="UP000652761"/>
    </source>
</evidence>
<name>A0A843WGP5_COLES</name>
<gene>
    <name evidence="1" type="ORF">Taro_039756</name>
</gene>
<protein>
    <submittedName>
        <fullName evidence="1">Uncharacterized protein</fullName>
    </submittedName>
</protein>
<dbReference type="EMBL" id="NMUH01003744">
    <property type="protein sequence ID" value="MQM06926.1"/>
    <property type="molecule type" value="Genomic_DNA"/>
</dbReference>
<proteinExistence type="predicted"/>
<feature type="non-terminal residue" evidence="1">
    <location>
        <position position="1"/>
    </location>
</feature>